<feature type="compositionally biased region" description="Polar residues" evidence="1">
    <location>
        <begin position="133"/>
        <end position="164"/>
    </location>
</feature>
<protein>
    <submittedName>
        <fullName evidence="4">Uncharacterized protein LOC116948957</fullName>
    </submittedName>
</protein>
<feature type="compositionally biased region" description="Basic and acidic residues" evidence="1">
    <location>
        <begin position="203"/>
        <end position="222"/>
    </location>
</feature>
<dbReference type="FunFam" id="1.10.10.60:FF:000032">
    <property type="entry name" value="Zinc finger and SCAN domain-containing 20"/>
    <property type="match status" value="1"/>
</dbReference>
<organism evidence="3 4">
    <name type="scientific">Petromyzon marinus</name>
    <name type="common">Sea lamprey</name>
    <dbReference type="NCBI Taxonomy" id="7757"/>
    <lineage>
        <taxon>Eukaryota</taxon>
        <taxon>Metazoa</taxon>
        <taxon>Chordata</taxon>
        <taxon>Craniata</taxon>
        <taxon>Vertebrata</taxon>
        <taxon>Cyclostomata</taxon>
        <taxon>Hyperoartia</taxon>
        <taxon>Petromyzontiformes</taxon>
        <taxon>Petromyzontidae</taxon>
        <taxon>Petromyzon</taxon>
    </lineage>
</organism>
<sequence>MDSNNMACSELEDKKQPWDAEEIEALVSLWADESVQAELESSVRNEKVYARISADLKEIGINRSLKQCREKAKKLKHEYKTMKRHNEQGGAADQKKSKYYHLFDSVLGNRPAKVVPAASNSPALSLGEVLDSPQESENASSVNSTSNAQPGPSSATHVTSPRTTQGKKRKRTDASNSVSEFAKCMRDSDERFMDFLRQEMRADREMKERQMNLDREQSKLEAEASASLNRDLVSFLGQLGQALLPRNARDFPLD</sequence>
<feature type="domain" description="Myb/SANT-like DNA-binding" evidence="2">
    <location>
        <begin position="16"/>
        <end position="105"/>
    </location>
</feature>
<dbReference type="AlphaFoldDB" id="A0AAJ7TQH3"/>
<name>A0AAJ7TQH3_PETMA</name>
<reference evidence="4" key="1">
    <citation type="submission" date="2025-08" db="UniProtKB">
        <authorList>
            <consortium name="RefSeq"/>
        </authorList>
    </citation>
    <scope>IDENTIFICATION</scope>
    <source>
        <tissue evidence="4">Sperm</tissue>
    </source>
</reference>
<evidence type="ECO:0000313" key="3">
    <source>
        <dbReference type="Proteomes" id="UP001318040"/>
    </source>
</evidence>
<proteinExistence type="predicted"/>
<dbReference type="PANTHER" id="PTHR47595">
    <property type="entry name" value="HEAT SHOCK 70 KDA PROTEIN 14"/>
    <property type="match status" value="1"/>
</dbReference>
<dbReference type="Proteomes" id="UP001318040">
    <property type="component" value="Chromosome 35"/>
</dbReference>
<dbReference type="RefSeq" id="XP_032822174.1">
    <property type="nucleotide sequence ID" value="XM_032966283.1"/>
</dbReference>
<feature type="region of interest" description="Disordered" evidence="1">
    <location>
        <begin position="130"/>
        <end position="182"/>
    </location>
</feature>
<keyword evidence="3" id="KW-1185">Reference proteome</keyword>
<accession>A0AAJ7TQH3</accession>
<gene>
    <name evidence="4" type="primary">LOC116948957</name>
</gene>
<evidence type="ECO:0000256" key="1">
    <source>
        <dbReference type="SAM" id="MobiDB-lite"/>
    </source>
</evidence>
<evidence type="ECO:0000259" key="2">
    <source>
        <dbReference type="Pfam" id="PF13837"/>
    </source>
</evidence>
<dbReference type="PANTHER" id="PTHR47595:SF1">
    <property type="entry name" value="MYB_SANT-LIKE DNA-BINDING DOMAIN-CONTAINING PROTEIN"/>
    <property type="match status" value="1"/>
</dbReference>
<dbReference type="KEGG" id="pmrn:116948957"/>
<feature type="region of interest" description="Disordered" evidence="1">
    <location>
        <begin position="203"/>
        <end position="224"/>
    </location>
</feature>
<dbReference type="Pfam" id="PF13837">
    <property type="entry name" value="Myb_DNA-bind_4"/>
    <property type="match status" value="1"/>
</dbReference>
<dbReference type="InterPro" id="IPR044822">
    <property type="entry name" value="Myb_DNA-bind_4"/>
</dbReference>
<evidence type="ECO:0000313" key="4">
    <source>
        <dbReference type="RefSeq" id="XP_032822174.1"/>
    </source>
</evidence>
<dbReference type="Gene3D" id="1.10.10.60">
    <property type="entry name" value="Homeodomain-like"/>
    <property type="match status" value="1"/>
</dbReference>